<dbReference type="EMBL" id="CP009245">
    <property type="protein sequence ID" value="APT84824.1"/>
    <property type="molecule type" value="Genomic_DNA"/>
</dbReference>
<dbReference type="AlphaFoldDB" id="A0A1L7CG69"/>
<dbReference type="SUPFAM" id="SSF56420">
    <property type="entry name" value="Peptide deformylase"/>
    <property type="match status" value="1"/>
</dbReference>
<dbReference type="InterPro" id="IPR023635">
    <property type="entry name" value="Peptide_deformylase"/>
</dbReference>
<keyword evidence="8" id="KW-1185">Reference proteome</keyword>
<keyword evidence="4 6" id="KW-0648">Protein biosynthesis</keyword>
<dbReference type="InterPro" id="IPR036821">
    <property type="entry name" value="Peptide_deformylase_sf"/>
</dbReference>
<dbReference type="EC" id="3.5.1.88" evidence="6"/>
<dbReference type="Proteomes" id="UP000185478">
    <property type="component" value="Chromosome"/>
</dbReference>
<feature type="binding site" evidence="6">
    <location>
        <position position="139"/>
    </location>
    <ligand>
        <name>Fe cation</name>
        <dbReference type="ChEBI" id="CHEBI:24875"/>
    </ligand>
</feature>
<evidence type="ECO:0000256" key="2">
    <source>
        <dbReference type="ARBA" id="ARBA00022723"/>
    </source>
</evidence>
<gene>
    <name evidence="6" type="primary">def</name>
    <name evidence="7" type="ORF">CAQU_06815</name>
</gene>
<protein>
    <recommendedName>
        <fullName evidence="6">Peptide deformylase</fullName>
        <shortName evidence="6">PDF</shortName>
        <ecNumber evidence="6">3.5.1.88</ecNumber>
    </recommendedName>
    <alternativeName>
        <fullName evidence="6">Polypeptide deformylase</fullName>
    </alternativeName>
</protein>
<dbReference type="PRINTS" id="PR01576">
    <property type="entry name" value="PDEFORMYLASE"/>
</dbReference>
<dbReference type="GO" id="GO:0006412">
    <property type="term" value="P:translation"/>
    <property type="evidence" value="ECO:0007669"/>
    <property type="project" value="UniProtKB-UniRule"/>
</dbReference>
<evidence type="ECO:0000313" key="8">
    <source>
        <dbReference type="Proteomes" id="UP000185478"/>
    </source>
</evidence>
<dbReference type="PANTHER" id="PTHR10458">
    <property type="entry name" value="PEPTIDE DEFORMYLASE"/>
    <property type="match status" value="1"/>
</dbReference>
<proteinExistence type="inferred from homology"/>
<name>A0A1L7CG69_9CORY</name>
<keyword evidence="3 6" id="KW-0378">Hydrolase</keyword>
<evidence type="ECO:0000256" key="5">
    <source>
        <dbReference type="ARBA" id="ARBA00023004"/>
    </source>
</evidence>
<feature type="binding site" evidence="6">
    <location>
        <position position="93"/>
    </location>
    <ligand>
        <name>Fe cation</name>
        <dbReference type="ChEBI" id="CHEBI:24875"/>
    </ligand>
</feature>
<comment type="similarity">
    <text evidence="1 6">Belongs to the polypeptide deformylase family.</text>
</comment>
<dbReference type="CDD" id="cd00487">
    <property type="entry name" value="Pep_deformylase"/>
    <property type="match status" value="1"/>
</dbReference>
<dbReference type="GO" id="GO:0046872">
    <property type="term" value="F:metal ion binding"/>
    <property type="evidence" value="ECO:0007669"/>
    <property type="project" value="UniProtKB-KW"/>
</dbReference>
<dbReference type="HAMAP" id="MF_00163">
    <property type="entry name" value="Pep_deformylase"/>
    <property type="match status" value="1"/>
</dbReference>
<dbReference type="Gene3D" id="3.90.45.10">
    <property type="entry name" value="Peptide deformylase"/>
    <property type="match status" value="1"/>
</dbReference>
<keyword evidence="2 6" id="KW-0479">Metal-binding</keyword>
<dbReference type="STRING" id="1431546.CAQU_06815"/>
<comment type="catalytic activity">
    <reaction evidence="6">
        <text>N-terminal N-formyl-L-methionyl-[peptide] + H2O = N-terminal L-methionyl-[peptide] + formate</text>
        <dbReference type="Rhea" id="RHEA:24420"/>
        <dbReference type="Rhea" id="RHEA-COMP:10639"/>
        <dbReference type="Rhea" id="RHEA-COMP:10640"/>
        <dbReference type="ChEBI" id="CHEBI:15377"/>
        <dbReference type="ChEBI" id="CHEBI:15740"/>
        <dbReference type="ChEBI" id="CHEBI:49298"/>
        <dbReference type="ChEBI" id="CHEBI:64731"/>
        <dbReference type="EC" id="3.5.1.88"/>
    </reaction>
</comment>
<evidence type="ECO:0000256" key="4">
    <source>
        <dbReference type="ARBA" id="ARBA00022917"/>
    </source>
</evidence>
<organism evidence="7 8">
    <name type="scientific">Corynebacterium aquilae DSM 44791</name>
    <dbReference type="NCBI Taxonomy" id="1431546"/>
    <lineage>
        <taxon>Bacteria</taxon>
        <taxon>Bacillati</taxon>
        <taxon>Actinomycetota</taxon>
        <taxon>Actinomycetes</taxon>
        <taxon>Mycobacteriales</taxon>
        <taxon>Corynebacteriaceae</taxon>
        <taxon>Corynebacterium</taxon>
    </lineage>
</organism>
<reference evidence="7 8" key="1">
    <citation type="submission" date="2014-08" db="EMBL/GenBank/DDBJ databases">
        <title>Complete genome sequence of Corynebacterium aquilae S-613T(T) (=DSM 44791(T)), isolated from the choana of a healthy golden eagle.</title>
        <authorList>
            <person name="Ruckert C."/>
            <person name="Albersmeier A."/>
            <person name="Winkler A."/>
            <person name="Kalinowski J."/>
        </authorList>
    </citation>
    <scope>NUCLEOTIDE SEQUENCE [LARGE SCALE GENOMIC DNA]</scope>
    <source>
        <strain evidence="7 8">S-613</strain>
    </source>
</reference>
<dbReference type="PANTHER" id="PTHR10458:SF2">
    <property type="entry name" value="PEPTIDE DEFORMYLASE, MITOCHONDRIAL"/>
    <property type="match status" value="1"/>
</dbReference>
<dbReference type="GO" id="GO:0042586">
    <property type="term" value="F:peptide deformylase activity"/>
    <property type="evidence" value="ECO:0007669"/>
    <property type="project" value="UniProtKB-UniRule"/>
</dbReference>
<sequence>MAVRPVRLFGDPVLKSEAEEITEFDDSLKQLVEDMLETMDVHGGVGLAANQIGLLKRIFVYDCSHETPGARGHVINPVWKPKGDDTVLKEEGCLSIPDIHADVERYAEVTVTGVDCEGNPVEFDAEGLLARCVQHETDHLDGVLFFKRLTPERRKAAMKEMRNTQWFIDGVESV</sequence>
<dbReference type="NCBIfam" id="TIGR00079">
    <property type="entry name" value="pept_deformyl"/>
    <property type="match status" value="1"/>
</dbReference>
<evidence type="ECO:0000256" key="3">
    <source>
        <dbReference type="ARBA" id="ARBA00022801"/>
    </source>
</evidence>
<evidence type="ECO:0000313" key="7">
    <source>
        <dbReference type="EMBL" id="APT84824.1"/>
    </source>
</evidence>
<comment type="cofactor">
    <cofactor evidence="6">
        <name>Fe(2+)</name>
        <dbReference type="ChEBI" id="CHEBI:29033"/>
    </cofactor>
    <text evidence="6">Binds 1 Fe(2+) ion.</text>
</comment>
<evidence type="ECO:0000256" key="6">
    <source>
        <dbReference type="HAMAP-Rule" id="MF_00163"/>
    </source>
</evidence>
<evidence type="ECO:0000256" key="1">
    <source>
        <dbReference type="ARBA" id="ARBA00010759"/>
    </source>
</evidence>
<dbReference type="NCBIfam" id="NF001159">
    <property type="entry name" value="PRK00150.1-3"/>
    <property type="match status" value="1"/>
</dbReference>
<dbReference type="KEGG" id="caqu:CAQU_06815"/>
<feature type="active site" evidence="6">
    <location>
        <position position="136"/>
    </location>
</feature>
<dbReference type="OrthoDB" id="9804313at2"/>
<dbReference type="Pfam" id="PF01327">
    <property type="entry name" value="Pep_deformylase"/>
    <property type="match status" value="1"/>
</dbReference>
<keyword evidence="5 6" id="KW-0408">Iron</keyword>
<feature type="binding site" evidence="6">
    <location>
        <position position="135"/>
    </location>
    <ligand>
        <name>Fe cation</name>
        <dbReference type="ChEBI" id="CHEBI:24875"/>
    </ligand>
</feature>
<dbReference type="RefSeq" id="WP_075726304.1">
    <property type="nucleotide sequence ID" value="NZ_CP009245.1"/>
</dbReference>
<comment type="function">
    <text evidence="6">Removes the formyl group from the N-terminal Met of newly synthesized proteins. Requires at least a dipeptide for an efficient rate of reaction. N-terminal L-methionine is a prerequisite for activity but the enzyme has broad specificity at other positions.</text>
</comment>
<accession>A0A1L7CG69</accession>
<dbReference type="PIRSF" id="PIRSF004749">
    <property type="entry name" value="Pep_def"/>
    <property type="match status" value="1"/>
</dbReference>